<keyword evidence="2" id="KW-0472">Membrane</keyword>
<feature type="compositionally biased region" description="Low complexity" evidence="4">
    <location>
        <begin position="522"/>
        <end position="537"/>
    </location>
</feature>
<proteinExistence type="predicted"/>
<dbReference type="EMBL" id="HBHT01001495">
    <property type="protein sequence ID" value="CAD9941364.1"/>
    <property type="molecule type" value="Transcribed_RNA"/>
</dbReference>
<feature type="compositionally biased region" description="Basic and acidic residues" evidence="4">
    <location>
        <begin position="456"/>
        <end position="469"/>
    </location>
</feature>
<feature type="compositionally biased region" description="Polar residues" evidence="4">
    <location>
        <begin position="190"/>
        <end position="203"/>
    </location>
</feature>
<dbReference type="Pfam" id="PF16016">
    <property type="entry name" value="VASt"/>
    <property type="match status" value="1"/>
</dbReference>
<evidence type="ECO:0000259" key="5">
    <source>
        <dbReference type="PROSITE" id="PS50157"/>
    </source>
</evidence>
<dbReference type="InterPro" id="IPR031968">
    <property type="entry name" value="VASt"/>
</dbReference>
<keyword evidence="3" id="KW-0862">Zinc</keyword>
<feature type="domain" description="VASt" evidence="6">
    <location>
        <begin position="1087"/>
        <end position="1277"/>
    </location>
</feature>
<name>A0A7S2V8H4_9STRA</name>
<feature type="compositionally biased region" description="Low complexity" evidence="4">
    <location>
        <begin position="582"/>
        <end position="594"/>
    </location>
</feature>
<feature type="region of interest" description="Disordered" evidence="4">
    <location>
        <begin position="1"/>
        <end position="113"/>
    </location>
</feature>
<feature type="region of interest" description="Disordered" evidence="4">
    <location>
        <begin position="555"/>
        <end position="598"/>
    </location>
</feature>
<evidence type="ECO:0000256" key="1">
    <source>
        <dbReference type="ARBA" id="ARBA00004370"/>
    </source>
</evidence>
<gene>
    <name evidence="7" type="ORF">APAL1065_LOCUS949</name>
</gene>
<dbReference type="PROSITE" id="PS51778">
    <property type="entry name" value="VAST"/>
    <property type="match status" value="1"/>
</dbReference>
<evidence type="ECO:0000256" key="3">
    <source>
        <dbReference type="PROSITE-ProRule" id="PRU00042"/>
    </source>
</evidence>
<feature type="region of interest" description="Disordered" evidence="4">
    <location>
        <begin position="399"/>
        <end position="438"/>
    </location>
</feature>
<keyword evidence="3" id="KW-0863">Zinc-finger</keyword>
<feature type="compositionally biased region" description="Basic and acidic residues" evidence="4">
    <location>
        <begin position="264"/>
        <end position="273"/>
    </location>
</feature>
<evidence type="ECO:0000256" key="4">
    <source>
        <dbReference type="SAM" id="MobiDB-lite"/>
    </source>
</evidence>
<keyword evidence="3" id="KW-0479">Metal-binding</keyword>
<feature type="compositionally biased region" description="Low complexity" evidence="4">
    <location>
        <begin position="410"/>
        <end position="424"/>
    </location>
</feature>
<evidence type="ECO:0000313" key="7">
    <source>
        <dbReference type="EMBL" id="CAD9941364.1"/>
    </source>
</evidence>
<dbReference type="GO" id="GO:0016020">
    <property type="term" value="C:membrane"/>
    <property type="evidence" value="ECO:0007669"/>
    <property type="project" value="UniProtKB-SubCell"/>
</dbReference>
<dbReference type="GO" id="GO:0008270">
    <property type="term" value="F:zinc ion binding"/>
    <property type="evidence" value="ECO:0007669"/>
    <property type="project" value="UniProtKB-KW"/>
</dbReference>
<dbReference type="InterPro" id="IPR013087">
    <property type="entry name" value="Znf_C2H2_type"/>
</dbReference>
<feature type="region of interest" description="Disordered" evidence="4">
    <location>
        <begin position="1047"/>
        <end position="1066"/>
    </location>
</feature>
<feature type="region of interest" description="Disordered" evidence="4">
    <location>
        <begin position="231"/>
        <end position="295"/>
    </location>
</feature>
<feature type="domain" description="C2H2-type" evidence="5">
    <location>
        <begin position="356"/>
        <end position="378"/>
    </location>
</feature>
<feature type="compositionally biased region" description="Polar residues" evidence="4">
    <location>
        <begin position="279"/>
        <end position="295"/>
    </location>
</feature>
<sequence length="1277" mass="144198">MARRNVVNRSAPSRLETHQELEHENDDDHEDLYSQDYPNQHDMQPPLPTEPLYYTNARAGGRRTTGGAGASHASSHGSLTFHPGDDEDASNVSGLVSNSSWTTHHSVRQDSKWRRKTRHLLENAHFVQQQEGQARRAGHLAAEHFWKLASELNPVSSGSSSTLWYSTKLSEVASAESFDLEHDDEEDSQEGSTSSFERTTASGSRKKAKRNGLRSLFSGSKASVNASQALAGGDASNLHPDDSTHTNQSLASSERAMRRGIRRGQREANEEKRARRRGVSSSHADSTTQGETQTMDTGFGAHWLFHKIPTPTRANGQKRNHHKPRHYMRSNRAMNFIRNNMVNPYPAFDDEDADAWMCGVCGKAFTTLEAADTHEQDHIQLVVDSLPWIKEEKAQKKREAALAKGDMENSSYHDAASSHSLASSIRTNGNNEEEGDTYQDGNIIHKFMGDAQNRGRGQERNNGAHENGDKFLTPKQASVKKRISFDIVDDYRSPQEPPEDGDARTPPTFARSTPIPDELLDEVLGGTDGGDLTNDLGLEENGLKEEENPLLIPAGEIVSPPRLPRGRPEPVYEEEKQEIDANPNRNHNHTNGNRLPPDDWPLAMEGVGQHTLVPKLRSEARFHQEDAAAAAAAAHQEHMLPVRDVDPLLSENAHDQEGEPQEALLLSSAVRDYVILADEALVTVCEKARKLILSPEEMRAEKELMYMAKDKAYYDNLAKRAQVRKHDPNYSKYRHEGQNGIVGKVQNKFVDAYHLMKDGTDKKGFRDEYENRMKKNAQGGPSDQKLVAHSQQTMYLNVMVKNGIQVVKNELERLAQERWENEEDLDKFTRFERFRVYAHVNMVRLAGLALSSDFTPRRIAVQLSNDIYRLLTPRLKRKGVMIETEIEYRVGPYFVLAVNIINIDWRRLLKATHRDVEARNTRWKQAKAVEKEGSGDDKKEEKKQPSAFAQFREYLMQVSKLTQHDVVATMLAILYRTHWLFYQPICILCYYTFFGSAIRHFILSSVADDIFNYVEEKGMEMEIGIRKASVQAAFMLSALREIRADSKDHRKKQQQSAGQEKQDILGPLLGPSIPADKEVVPKPPDFEVPENLEFVGLELDLEVGFHRLRWALLNVQSTFLSEALYRVEAKYENITMGTWDHHNEFIGLPKLPDDVNEADFLGAEKTCSYIMPKSAFVKANLCTETHFVLAYNDYCFTLKKRALTPDVPYGSTFIAWTQFTVINTGDHTCRITCSVEPEFPNGPPLVSRQIKSGMRAGVGELFVLIGQTISKYADEYP</sequence>
<feature type="compositionally biased region" description="Polar residues" evidence="4">
    <location>
        <begin position="90"/>
        <end position="104"/>
    </location>
</feature>
<evidence type="ECO:0008006" key="8">
    <source>
        <dbReference type="Google" id="ProtNLM"/>
    </source>
</evidence>
<organism evidence="7">
    <name type="scientific">Entomoneis paludosa</name>
    <dbReference type="NCBI Taxonomy" id="265537"/>
    <lineage>
        <taxon>Eukaryota</taxon>
        <taxon>Sar</taxon>
        <taxon>Stramenopiles</taxon>
        <taxon>Ochrophyta</taxon>
        <taxon>Bacillariophyta</taxon>
        <taxon>Bacillariophyceae</taxon>
        <taxon>Bacillariophycidae</taxon>
        <taxon>Entomoneidaceae</taxon>
        <taxon>Entomoneis</taxon>
    </lineage>
</organism>
<dbReference type="PROSITE" id="PS00028">
    <property type="entry name" value="ZINC_FINGER_C2H2_1"/>
    <property type="match status" value="1"/>
</dbReference>
<dbReference type="PROSITE" id="PS50157">
    <property type="entry name" value="ZINC_FINGER_C2H2_2"/>
    <property type="match status" value="1"/>
</dbReference>
<protein>
    <recommendedName>
        <fullName evidence="8">C2H2-type domain-containing protein</fullName>
    </recommendedName>
</protein>
<evidence type="ECO:0000256" key="2">
    <source>
        <dbReference type="ARBA" id="ARBA00023136"/>
    </source>
</evidence>
<evidence type="ECO:0000259" key="6">
    <source>
        <dbReference type="PROSITE" id="PS51778"/>
    </source>
</evidence>
<feature type="region of interest" description="Disordered" evidence="4">
    <location>
        <begin position="453"/>
        <end position="537"/>
    </location>
</feature>
<reference evidence="7" key="1">
    <citation type="submission" date="2021-01" db="EMBL/GenBank/DDBJ databases">
        <authorList>
            <person name="Corre E."/>
            <person name="Pelletier E."/>
            <person name="Niang G."/>
            <person name="Scheremetjew M."/>
            <person name="Finn R."/>
            <person name="Kale V."/>
            <person name="Holt S."/>
            <person name="Cochrane G."/>
            <person name="Meng A."/>
            <person name="Brown T."/>
            <person name="Cohen L."/>
        </authorList>
    </citation>
    <scope>NUCLEOTIDE SEQUENCE</scope>
    <source>
        <strain evidence="7">CCMP125</strain>
    </source>
</reference>
<dbReference type="AlphaFoldDB" id="A0A7S2V8H4"/>
<accession>A0A7S2V8H4</accession>
<comment type="subcellular location">
    <subcellularLocation>
        <location evidence="1">Membrane</location>
    </subcellularLocation>
</comment>
<feature type="region of interest" description="Disordered" evidence="4">
    <location>
        <begin position="176"/>
        <end position="214"/>
    </location>
</feature>